<gene>
    <name evidence="2" type="ORF">MPH_02803</name>
</gene>
<dbReference type="PANTHER" id="PTHR47784">
    <property type="entry name" value="STEROL UPTAKE CONTROL PROTEIN 2"/>
    <property type="match status" value="1"/>
</dbReference>
<reference evidence="2 3" key="1">
    <citation type="journal article" date="2012" name="BMC Genomics">
        <title>Tools to kill: Genome of one of the most destructive plant pathogenic fungi Macrophomina phaseolina.</title>
        <authorList>
            <person name="Islam M.S."/>
            <person name="Haque M.S."/>
            <person name="Islam M.M."/>
            <person name="Emdad E.M."/>
            <person name="Halim A."/>
            <person name="Hossen Q.M.M."/>
            <person name="Hossain M.Z."/>
            <person name="Ahmed B."/>
            <person name="Rahim S."/>
            <person name="Rahman M.S."/>
            <person name="Alam M.M."/>
            <person name="Hou S."/>
            <person name="Wan X."/>
            <person name="Saito J.A."/>
            <person name="Alam M."/>
        </authorList>
    </citation>
    <scope>NUCLEOTIDE SEQUENCE [LARGE SCALE GENOMIC DNA]</scope>
    <source>
        <strain evidence="2 3">MS6</strain>
    </source>
</reference>
<dbReference type="EMBL" id="AHHD01000102">
    <property type="protein sequence ID" value="EKG19876.1"/>
    <property type="molecule type" value="Genomic_DNA"/>
</dbReference>
<feature type="region of interest" description="Disordered" evidence="1">
    <location>
        <begin position="1"/>
        <end position="34"/>
    </location>
</feature>
<dbReference type="PANTHER" id="PTHR47784:SF4">
    <property type="entry name" value="ZN(II)2CYS6 TRANSCRIPTION FACTOR (EUROFUNG)"/>
    <property type="match status" value="1"/>
</dbReference>
<dbReference type="VEuPathDB" id="FungiDB:MPH_02803"/>
<accession>K2RBH8</accession>
<evidence type="ECO:0000313" key="2">
    <source>
        <dbReference type="EMBL" id="EKG19876.1"/>
    </source>
</evidence>
<name>K2RBH8_MACPH</name>
<dbReference type="Proteomes" id="UP000007129">
    <property type="component" value="Unassembled WGS sequence"/>
</dbReference>
<dbReference type="STRING" id="1126212.K2RBH8"/>
<dbReference type="GO" id="GO:0001228">
    <property type="term" value="F:DNA-binding transcription activator activity, RNA polymerase II-specific"/>
    <property type="evidence" value="ECO:0007669"/>
    <property type="project" value="TreeGrafter"/>
</dbReference>
<comment type="caution">
    <text evidence="2">The sequence shown here is derived from an EMBL/GenBank/DDBJ whole genome shotgun (WGS) entry which is preliminary data.</text>
</comment>
<proteinExistence type="predicted"/>
<organism evidence="2 3">
    <name type="scientific">Macrophomina phaseolina (strain MS6)</name>
    <name type="common">Charcoal rot fungus</name>
    <dbReference type="NCBI Taxonomy" id="1126212"/>
    <lineage>
        <taxon>Eukaryota</taxon>
        <taxon>Fungi</taxon>
        <taxon>Dikarya</taxon>
        <taxon>Ascomycota</taxon>
        <taxon>Pezizomycotina</taxon>
        <taxon>Dothideomycetes</taxon>
        <taxon>Dothideomycetes incertae sedis</taxon>
        <taxon>Botryosphaeriales</taxon>
        <taxon>Botryosphaeriaceae</taxon>
        <taxon>Macrophomina</taxon>
    </lineage>
</organism>
<dbReference type="HOGENOM" id="CLU_024934_2_1_1"/>
<evidence type="ECO:0000313" key="3">
    <source>
        <dbReference type="Proteomes" id="UP000007129"/>
    </source>
</evidence>
<evidence type="ECO:0000256" key="1">
    <source>
        <dbReference type="SAM" id="MobiDB-lite"/>
    </source>
</evidence>
<dbReference type="eggNOG" id="ENOG502SVCF">
    <property type="taxonomic scope" value="Eukaryota"/>
</dbReference>
<sequence>MPETTASSPAARTVPLGHRYEGSLNQSDPLGVPLPESDHVSPHAPAINMRHMQYLSHFILVTYNSTGLGLPSAGGRSAIHSTVAAALRSPHLLHAMLALAAMHLRHHTDAAALHARALELFNATPGALDAAPDSGAPTFLFASLIGIYMLADVSLSWRDDEAALLDRFIEYVDIHRGARAVVSVAWSSIAQSDLIPSIAPLEEDIRRFEQSQHAGEGDCAQLHALVRDLEAAGTSTDTLEAYKGAIKYLQWGFELEARLRPCQHAPSPGAIFAWPIMLPANFITLLQQRRPESLVILAHYGALLHRHRELWMVGDIGAKVVCAITALLGRYWQPWLERPNAIVMGG</sequence>
<feature type="compositionally biased region" description="Polar residues" evidence="1">
    <location>
        <begin position="1"/>
        <end position="10"/>
    </location>
</feature>
<dbReference type="OrthoDB" id="4937900at2759"/>
<dbReference type="AlphaFoldDB" id="K2RBH8"/>
<dbReference type="InterPro" id="IPR053157">
    <property type="entry name" value="Sterol_Uptake_Regulator"/>
</dbReference>
<protein>
    <submittedName>
        <fullName evidence="2">Uncharacterized protein</fullName>
    </submittedName>
</protein>
<dbReference type="InParanoid" id="K2RBH8"/>